<dbReference type="AlphaFoldDB" id="A0A1Q4P1C0"/>
<dbReference type="SUPFAM" id="SSF53448">
    <property type="entry name" value="Nucleotide-diphospho-sugar transferases"/>
    <property type="match status" value="1"/>
</dbReference>
<gene>
    <name evidence="2" type="ORF">BHU62_09905</name>
</gene>
<dbReference type="InterPro" id="IPR029044">
    <property type="entry name" value="Nucleotide-diphossugar_trans"/>
</dbReference>
<dbReference type="Proteomes" id="UP000185770">
    <property type="component" value="Unassembled WGS sequence"/>
</dbReference>
<dbReference type="InterPro" id="IPR001173">
    <property type="entry name" value="Glyco_trans_2-like"/>
</dbReference>
<feature type="domain" description="Glycosyltransferase 2-like" evidence="1">
    <location>
        <begin position="4"/>
        <end position="129"/>
    </location>
</feature>
<dbReference type="GO" id="GO:0016740">
    <property type="term" value="F:transferase activity"/>
    <property type="evidence" value="ECO:0007669"/>
    <property type="project" value="UniProtKB-KW"/>
</dbReference>
<dbReference type="OrthoDB" id="9801954at2"/>
<name>A0A1Q4P1C0_SERMA</name>
<dbReference type="CDD" id="cd00761">
    <property type="entry name" value="Glyco_tranf_GTA_type"/>
    <property type="match status" value="1"/>
</dbReference>
<reference evidence="2 3" key="1">
    <citation type="submission" date="2016-09" db="EMBL/GenBank/DDBJ databases">
        <title>Serratia marcescens MSU-97 and epiphytic antimycotic-producing bacteria.</title>
        <authorList>
            <person name="Matilla M.A."/>
        </authorList>
    </citation>
    <scope>NUCLEOTIDE SEQUENCE [LARGE SCALE GENOMIC DNA]</scope>
    <source>
        <strain evidence="2 3">MSU-97</strain>
    </source>
</reference>
<organism evidence="2 3">
    <name type="scientific">Serratia marcescens</name>
    <dbReference type="NCBI Taxonomy" id="615"/>
    <lineage>
        <taxon>Bacteria</taxon>
        <taxon>Pseudomonadati</taxon>
        <taxon>Pseudomonadota</taxon>
        <taxon>Gammaproteobacteria</taxon>
        <taxon>Enterobacterales</taxon>
        <taxon>Yersiniaceae</taxon>
        <taxon>Serratia</taxon>
    </lineage>
</organism>
<keyword evidence="2" id="KW-0808">Transferase</keyword>
<evidence type="ECO:0000259" key="1">
    <source>
        <dbReference type="Pfam" id="PF00535"/>
    </source>
</evidence>
<accession>A0A1Q4P1C0</accession>
<dbReference type="Pfam" id="PF00535">
    <property type="entry name" value="Glycos_transf_2"/>
    <property type="match status" value="1"/>
</dbReference>
<dbReference type="RefSeq" id="WP_073531885.1">
    <property type="nucleotide sequence ID" value="NZ_MJAO01000008.1"/>
</dbReference>
<comment type="caution">
    <text evidence="2">The sequence shown here is derived from an EMBL/GenBank/DDBJ whole genome shotgun (WGS) entry which is preliminary data.</text>
</comment>
<protein>
    <submittedName>
        <fullName evidence="2">Glycosyl transferase</fullName>
    </submittedName>
</protein>
<sequence length="301" mass="34369">MDLSIVIPAFNNSNHLAATLARMTHYCAGFDYEIIVVDYSSEAGESERIHGLLAANHRARLHESRVRGNIAVACNIGFRLARSEVVFFLEPEDMFGTNYIIRRLRRHEDARIDIVFGNYTTVNDKNVRSYVFNYQEGVAGEDFLFIEMGDIRTSTISVRKKQDRRFLFPEFLARYQDWGFLVNATNLGARVVHDQGGGVFIRCGGEDLNRCRLNIDASERFIDTYLQASGRYISGFACKHLLASLYSEDLQAFNYYSSRMERHTLSGKFKAIKLYGDCLARLGLFPLGGRLLRTAREGLRR</sequence>
<evidence type="ECO:0000313" key="2">
    <source>
        <dbReference type="EMBL" id="OKB66942.1"/>
    </source>
</evidence>
<dbReference type="EMBL" id="MJAO01000008">
    <property type="protein sequence ID" value="OKB66942.1"/>
    <property type="molecule type" value="Genomic_DNA"/>
</dbReference>
<dbReference type="Gene3D" id="3.90.550.10">
    <property type="entry name" value="Spore Coat Polysaccharide Biosynthesis Protein SpsA, Chain A"/>
    <property type="match status" value="1"/>
</dbReference>
<proteinExistence type="predicted"/>
<evidence type="ECO:0000313" key="3">
    <source>
        <dbReference type="Proteomes" id="UP000185770"/>
    </source>
</evidence>